<protein>
    <submittedName>
        <fullName evidence="2">Uncharacterized protein</fullName>
    </submittedName>
</protein>
<feature type="non-terminal residue" evidence="2">
    <location>
        <position position="127"/>
    </location>
</feature>
<evidence type="ECO:0000313" key="2">
    <source>
        <dbReference type="EMBL" id="EFZ09121.1"/>
    </source>
</evidence>
<organism>
    <name type="scientific">Solenopsis invicta</name>
    <name type="common">Red imported fire ant</name>
    <name type="synonym">Solenopsis wagneri</name>
    <dbReference type="NCBI Taxonomy" id="13686"/>
    <lineage>
        <taxon>Eukaryota</taxon>
        <taxon>Metazoa</taxon>
        <taxon>Ecdysozoa</taxon>
        <taxon>Arthropoda</taxon>
        <taxon>Hexapoda</taxon>
        <taxon>Insecta</taxon>
        <taxon>Pterygota</taxon>
        <taxon>Neoptera</taxon>
        <taxon>Endopterygota</taxon>
        <taxon>Hymenoptera</taxon>
        <taxon>Apocrita</taxon>
        <taxon>Aculeata</taxon>
        <taxon>Formicoidea</taxon>
        <taxon>Formicidae</taxon>
        <taxon>Myrmicinae</taxon>
        <taxon>Solenopsis</taxon>
    </lineage>
</organism>
<sequence>MTKSSNNKIACIFEDISFRTHTSVFETSESRRKQEGRKGRIGNKAKDLTTVTVLKCGGKGRSGNTSERRKEEDFWRELKRWDVIVMMEMWMERKVQGWVRSKLPRGYVWRMQEASRRNKKRKAMGRM</sequence>
<evidence type="ECO:0000256" key="1">
    <source>
        <dbReference type="SAM" id="MobiDB-lite"/>
    </source>
</evidence>
<feature type="compositionally biased region" description="Basic and acidic residues" evidence="1">
    <location>
        <begin position="28"/>
        <end position="38"/>
    </location>
</feature>
<name>E9JDI2_SOLIN</name>
<reference evidence="2" key="1">
    <citation type="journal article" date="2011" name="Proc. Natl. Acad. Sci. U.S.A.">
        <title>The genome of the fire ant Solenopsis invicta.</title>
        <authorList>
            <person name="Wurm Y."/>
            <person name="Wang J."/>
            <person name="Riba-Grognuz O."/>
            <person name="Corona M."/>
            <person name="Nygaard S."/>
            <person name="Hunt B.G."/>
            <person name="Ingram K.K."/>
            <person name="Falquet L."/>
            <person name="Nipitwattanaphon M."/>
            <person name="Gotzek D."/>
            <person name="Dijkstra M.B."/>
            <person name="Oettler J."/>
            <person name="Comtesse F."/>
            <person name="Shih C.J."/>
            <person name="Wu W.J."/>
            <person name="Yang C.C."/>
            <person name="Thomas J."/>
            <person name="Beaudoing E."/>
            <person name="Pradervand S."/>
            <person name="Flegel V."/>
            <person name="Cook E.D."/>
            <person name="Fabbretti R."/>
            <person name="Stockinger H."/>
            <person name="Long L."/>
            <person name="Farmerie W.G."/>
            <person name="Oakey J."/>
            <person name="Boomsma J.J."/>
            <person name="Pamilo P."/>
            <person name="Yi S.V."/>
            <person name="Heinze J."/>
            <person name="Goodisman M.A."/>
            <person name="Farinelli L."/>
            <person name="Harshman K."/>
            <person name="Hulo N."/>
            <person name="Cerutti L."/>
            <person name="Xenarios I."/>
            <person name="Shoemaker D."/>
            <person name="Keller L."/>
        </authorList>
    </citation>
    <scope>NUCLEOTIDE SEQUENCE [LARGE SCALE GENOMIC DNA]</scope>
</reference>
<gene>
    <name evidence="2" type="ORF">SINV_09580</name>
</gene>
<accession>E9JDI2</accession>
<feature type="region of interest" description="Disordered" evidence="1">
    <location>
        <begin position="24"/>
        <end position="44"/>
    </location>
</feature>
<dbReference type="AlphaFoldDB" id="E9JDI2"/>
<dbReference type="HOGENOM" id="CLU_1973280_0_0_1"/>
<dbReference type="EMBL" id="GL771867">
    <property type="protein sequence ID" value="EFZ09121.1"/>
    <property type="molecule type" value="Genomic_DNA"/>
</dbReference>
<proteinExistence type="predicted"/>